<protein>
    <submittedName>
        <fullName evidence="2">Uncharacterized protein</fullName>
    </submittedName>
</protein>
<reference evidence="2 3" key="1">
    <citation type="submission" date="2015-01" db="EMBL/GenBank/DDBJ databases">
        <title>Enhanced salinomycin production by adjusting the supply of polyketide extender units in Streptomyce albus DSM 41398.</title>
        <authorList>
            <person name="Lu C."/>
        </authorList>
    </citation>
    <scope>NUCLEOTIDE SEQUENCE [LARGE SCALE GENOMIC DNA]</scope>
    <source>
        <strain evidence="3">ATCC 21838 / DSM 41398 / FERM P-419 / JCM 4703 / NBRC 107858</strain>
    </source>
</reference>
<dbReference type="KEGG" id="sals:SLNWT_1613"/>
<proteinExistence type="predicted"/>
<evidence type="ECO:0000256" key="1">
    <source>
        <dbReference type="SAM" id="MobiDB-lite"/>
    </source>
</evidence>
<keyword evidence="3" id="KW-1185">Reference proteome</keyword>
<gene>
    <name evidence="2" type="ORF">SLNWT_1613</name>
</gene>
<evidence type="ECO:0000313" key="3">
    <source>
        <dbReference type="Proteomes" id="UP000031523"/>
    </source>
</evidence>
<dbReference type="AlphaFoldDB" id="A0A0B5EKC7"/>
<organism evidence="2 3">
    <name type="scientific">Streptomyces albus (strain ATCC 21838 / DSM 41398 / FERM P-419 / JCM 4703 / NBRC 107858)</name>
    <dbReference type="NCBI Taxonomy" id="1081613"/>
    <lineage>
        <taxon>Bacteria</taxon>
        <taxon>Bacillati</taxon>
        <taxon>Actinomycetota</taxon>
        <taxon>Actinomycetes</taxon>
        <taxon>Kitasatosporales</taxon>
        <taxon>Streptomycetaceae</taxon>
        <taxon>Streptomyces</taxon>
    </lineage>
</organism>
<dbReference type="EMBL" id="CP010519">
    <property type="protein sequence ID" value="AJE81989.1"/>
    <property type="molecule type" value="Genomic_DNA"/>
</dbReference>
<sequence length="258" mass="27758">MSTLHPLYRQAASAARRPLTLVPAASRLPGQGQMPSIRAGGWDLSREEAAAALFETSADELELPSLSTGLLSTLLERAVTELGGTGLLEVAETFSTFEVAEFPEADDCRWFAYRLALAAWYTNADARPMTLGEAAAALALSDHDRHAATGTHTGGARMLGWHVRQGAARVPATALVRLGRTLTAALARTAVVRPGSTWLYHQALPDHNRNRRCLDLIRSGRPIPLPMLARTPEGALTLGAVPPPGPGNRWTRSTTEEW</sequence>
<dbReference type="Proteomes" id="UP000031523">
    <property type="component" value="Chromosome"/>
</dbReference>
<name>A0A0B5EKC7_STRA4</name>
<evidence type="ECO:0000313" key="2">
    <source>
        <dbReference type="EMBL" id="AJE81989.1"/>
    </source>
</evidence>
<accession>A0A0B5EKC7</accession>
<feature type="region of interest" description="Disordered" evidence="1">
    <location>
        <begin position="235"/>
        <end position="258"/>
    </location>
</feature>